<keyword evidence="1" id="KW-0812">Transmembrane</keyword>
<reference evidence="2" key="2">
    <citation type="journal article" date="2021" name="Genome Biol. Evol.">
        <title>Developing a high-quality reference genome for a parasitic bivalve with doubly uniparental inheritance (Bivalvia: Unionida).</title>
        <authorList>
            <person name="Smith C.H."/>
        </authorList>
    </citation>
    <scope>NUCLEOTIDE SEQUENCE</scope>
    <source>
        <strain evidence="2">CHS0354</strain>
        <tissue evidence="2">Mantle</tissue>
    </source>
</reference>
<evidence type="ECO:0000256" key="1">
    <source>
        <dbReference type="SAM" id="Phobius"/>
    </source>
</evidence>
<gene>
    <name evidence="2" type="ORF">CHS0354_021735</name>
</gene>
<keyword evidence="1" id="KW-1133">Transmembrane helix</keyword>
<dbReference type="AlphaFoldDB" id="A0AAE0TKF8"/>
<feature type="transmembrane region" description="Helical" evidence="1">
    <location>
        <begin position="92"/>
        <end position="111"/>
    </location>
</feature>
<protein>
    <submittedName>
        <fullName evidence="2">Uncharacterized protein</fullName>
    </submittedName>
</protein>
<feature type="transmembrane region" description="Helical" evidence="1">
    <location>
        <begin position="55"/>
        <end position="80"/>
    </location>
</feature>
<evidence type="ECO:0000313" key="2">
    <source>
        <dbReference type="EMBL" id="KAK3612051.1"/>
    </source>
</evidence>
<sequence length="125" mass="14812">MLHLKLGSIKICIMERPLDLTSRIEETYCPIKRVLYLTCSQMSHKMTRKNISMHFYIPTIMVEHTVLYQTSVCYFLLYIYLHVTFFVFAQQLRLYTIILVRYFGCLTLGVIKKPIEFMAKVELSS</sequence>
<name>A0AAE0TKF8_9BIVA</name>
<keyword evidence="3" id="KW-1185">Reference proteome</keyword>
<dbReference type="EMBL" id="JAEAOA010001325">
    <property type="protein sequence ID" value="KAK3612051.1"/>
    <property type="molecule type" value="Genomic_DNA"/>
</dbReference>
<dbReference type="Proteomes" id="UP001195483">
    <property type="component" value="Unassembled WGS sequence"/>
</dbReference>
<reference evidence="2" key="3">
    <citation type="submission" date="2023-05" db="EMBL/GenBank/DDBJ databases">
        <authorList>
            <person name="Smith C.H."/>
        </authorList>
    </citation>
    <scope>NUCLEOTIDE SEQUENCE</scope>
    <source>
        <strain evidence="2">CHS0354</strain>
        <tissue evidence="2">Mantle</tissue>
    </source>
</reference>
<reference evidence="2" key="1">
    <citation type="journal article" date="2021" name="Genome Biol. Evol.">
        <title>A High-Quality Reference Genome for a Parasitic Bivalve with Doubly Uniparental Inheritance (Bivalvia: Unionida).</title>
        <authorList>
            <person name="Smith C.H."/>
        </authorList>
    </citation>
    <scope>NUCLEOTIDE SEQUENCE</scope>
    <source>
        <strain evidence="2">CHS0354</strain>
    </source>
</reference>
<keyword evidence="1" id="KW-0472">Membrane</keyword>
<evidence type="ECO:0000313" key="3">
    <source>
        <dbReference type="Proteomes" id="UP001195483"/>
    </source>
</evidence>
<organism evidence="2 3">
    <name type="scientific">Potamilus streckersoni</name>
    <dbReference type="NCBI Taxonomy" id="2493646"/>
    <lineage>
        <taxon>Eukaryota</taxon>
        <taxon>Metazoa</taxon>
        <taxon>Spiralia</taxon>
        <taxon>Lophotrochozoa</taxon>
        <taxon>Mollusca</taxon>
        <taxon>Bivalvia</taxon>
        <taxon>Autobranchia</taxon>
        <taxon>Heteroconchia</taxon>
        <taxon>Palaeoheterodonta</taxon>
        <taxon>Unionida</taxon>
        <taxon>Unionoidea</taxon>
        <taxon>Unionidae</taxon>
        <taxon>Ambleminae</taxon>
        <taxon>Lampsilini</taxon>
        <taxon>Potamilus</taxon>
    </lineage>
</organism>
<comment type="caution">
    <text evidence="2">The sequence shown here is derived from an EMBL/GenBank/DDBJ whole genome shotgun (WGS) entry which is preliminary data.</text>
</comment>
<proteinExistence type="predicted"/>
<accession>A0AAE0TKF8</accession>